<dbReference type="AlphaFoldDB" id="A0A8H8QZS1"/>
<feature type="transmembrane region" description="Helical" evidence="6">
    <location>
        <begin position="149"/>
        <end position="168"/>
    </location>
</feature>
<feature type="transmembrane region" description="Helical" evidence="6">
    <location>
        <begin position="255"/>
        <end position="278"/>
    </location>
</feature>
<keyword evidence="4 6" id="KW-0472">Membrane</keyword>
<protein>
    <submittedName>
        <fullName evidence="8">Satratoxin biosynthesis SC1 cluster protein</fullName>
    </submittedName>
</protein>
<name>A0A8H8QZS1_9HELO</name>
<evidence type="ECO:0000256" key="4">
    <source>
        <dbReference type="ARBA" id="ARBA00023136"/>
    </source>
</evidence>
<evidence type="ECO:0000313" key="9">
    <source>
        <dbReference type="Proteomes" id="UP000431533"/>
    </source>
</evidence>
<dbReference type="Proteomes" id="UP000431533">
    <property type="component" value="Unassembled WGS sequence"/>
</dbReference>
<evidence type="ECO:0000256" key="3">
    <source>
        <dbReference type="ARBA" id="ARBA00022989"/>
    </source>
</evidence>
<evidence type="ECO:0000256" key="1">
    <source>
        <dbReference type="ARBA" id="ARBA00004141"/>
    </source>
</evidence>
<dbReference type="InterPro" id="IPR052337">
    <property type="entry name" value="SAT4-like"/>
</dbReference>
<dbReference type="EMBL" id="QGMH01000084">
    <property type="protein sequence ID" value="TVY25858.1"/>
    <property type="molecule type" value="Genomic_DNA"/>
</dbReference>
<feature type="transmembrane region" description="Helical" evidence="6">
    <location>
        <begin position="20"/>
        <end position="40"/>
    </location>
</feature>
<dbReference type="PANTHER" id="PTHR33048">
    <property type="entry name" value="PTH11-LIKE INTEGRAL MEMBRANE PROTEIN (AFU_ORTHOLOGUE AFUA_5G11245)"/>
    <property type="match status" value="1"/>
</dbReference>
<dbReference type="OrthoDB" id="10017208at2759"/>
<keyword evidence="9" id="KW-1185">Reference proteome</keyword>
<keyword evidence="2 6" id="KW-0812">Transmembrane</keyword>
<gene>
    <name evidence="8" type="primary">SAT4_3</name>
    <name evidence="8" type="ORF">LHYA1_G006189</name>
</gene>
<comment type="caution">
    <text evidence="8">The sequence shown here is derived from an EMBL/GenBank/DDBJ whole genome shotgun (WGS) entry which is preliminary data.</text>
</comment>
<dbReference type="Pfam" id="PF20684">
    <property type="entry name" value="Fung_rhodopsin"/>
    <property type="match status" value="1"/>
</dbReference>
<dbReference type="GO" id="GO:0016020">
    <property type="term" value="C:membrane"/>
    <property type="evidence" value="ECO:0007669"/>
    <property type="project" value="UniProtKB-SubCell"/>
</dbReference>
<feature type="transmembrane region" description="Helical" evidence="6">
    <location>
        <begin position="218"/>
        <end position="243"/>
    </location>
</feature>
<feature type="domain" description="Rhodopsin" evidence="7">
    <location>
        <begin position="139"/>
        <end position="315"/>
    </location>
</feature>
<dbReference type="GeneID" id="41986387"/>
<dbReference type="InterPro" id="IPR049326">
    <property type="entry name" value="Rhodopsin_dom_fungi"/>
</dbReference>
<proteinExistence type="inferred from homology"/>
<reference evidence="8 9" key="1">
    <citation type="submission" date="2018-05" db="EMBL/GenBank/DDBJ databases">
        <title>Genome sequencing and assembly of the regulated plant pathogen Lachnellula willkommii and related sister species for the development of diagnostic species identification markers.</title>
        <authorList>
            <person name="Giroux E."/>
            <person name="Bilodeau G."/>
        </authorList>
    </citation>
    <scope>NUCLEOTIDE SEQUENCE [LARGE SCALE GENOMIC DNA]</scope>
    <source>
        <strain evidence="8 9">CBS 185.66</strain>
    </source>
</reference>
<organism evidence="8 9">
    <name type="scientific">Lachnellula hyalina</name>
    <dbReference type="NCBI Taxonomy" id="1316788"/>
    <lineage>
        <taxon>Eukaryota</taxon>
        <taxon>Fungi</taxon>
        <taxon>Dikarya</taxon>
        <taxon>Ascomycota</taxon>
        <taxon>Pezizomycotina</taxon>
        <taxon>Leotiomycetes</taxon>
        <taxon>Helotiales</taxon>
        <taxon>Lachnaceae</taxon>
        <taxon>Lachnellula</taxon>
    </lineage>
</organism>
<keyword evidence="3 6" id="KW-1133">Transmembrane helix</keyword>
<evidence type="ECO:0000259" key="7">
    <source>
        <dbReference type="Pfam" id="PF20684"/>
    </source>
</evidence>
<sequence length="397" mass="43311">MGWTYNTLNPHAETDAPTIAAVGITFTTASFIIICLRMYVRGFMIKAVGVGAFTCYGMTGFDEEQVGKSSNLGVALLTWVSDCISTAFRGAIEADTGNRNEMGTWTSTSRRYAGQEHLQLRSGKILICSSSTASILTISKLQYAGAPFYISSIWGFKLSLLFSFLRIAAEKKYKIAIIGLMVACTIFNLCFLIVQLNLCAPAAKQWDPSITTGHCLPAVPFYTSMASITIVFDVLIMLTPFPMLLNSRLPNRKKVAILGIFSLGTFVTAIQIIRIQSIKSLANYIDSSKLIMWSMVENNLGIMAASIPPLAPLFRSFRDKSSKGNSRTPMPGRASSYILQSMRPHKDGLLELGRGNDGSQSYSNTITGGTTQGTSDEFTRDSTILKTTEVAVEKHGE</sequence>
<evidence type="ECO:0000256" key="2">
    <source>
        <dbReference type="ARBA" id="ARBA00022692"/>
    </source>
</evidence>
<dbReference type="PANTHER" id="PTHR33048:SF64">
    <property type="entry name" value="INTEGRAL MEMBRANE PROTEIN"/>
    <property type="match status" value="1"/>
</dbReference>
<dbReference type="RefSeq" id="XP_031004646.1">
    <property type="nucleotide sequence ID" value="XM_031151129.1"/>
</dbReference>
<evidence type="ECO:0000256" key="6">
    <source>
        <dbReference type="SAM" id="Phobius"/>
    </source>
</evidence>
<comment type="subcellular location">
    <subcellularLocation>
        <location evidence="1">Membrane</location>
        <topology evidence="1">Multi-pass membrane protein</topology>
    </subcellularLocation>
</comment>
<comment type="similarity">
    <text evidence="5">Belongs to the SAT4 family.</text>
</comment>
<evidence type="ECO:0000313" key="8">
    <source>
        <dbReference type="EMBL" id="TVY25858.1"/>
    </source>
</evidence>
<accession>A0A8H8QZS1</accession>
<feature type="transmembrane region" description="Helical" evidence="6">
    <location>
        <begin position="175"/>
        <end position="198"/>
    </location>
</feature>
<evidence type="ECO:0000256" key="5">
    <source>
        <dbReference type="ARBA" id="ARBA00038359"/>
    </source>
</evidence>